<accession>A0A951PD84</accession>
<sequence>MQSESTHRSKVAQAPRLGAQRDWIWRGWRMRYSFAKPSASADSTEQTPILLLHGFGSALTQWHENILPLSQVHPVYALDLIGFGLSEKASTTYNVKLWVEQVYEFWRMFINRPIALVGHSLGALVALTAAATHPDMVEKLVLLTLPASRQEILPDWLQPVVVSIEGMFTTPLFVRPLFKLICRPSVVRSVLRKVYIDQGRVTEALVENFVTPGYDQGAARAFCRLAQARTQTDFSRETKELLQEIAQPLLVLWGDQDRVIPIAWGRQIAAALGERLRLVEIPDAGHCPYDEAAEQVNQEILSWLAV</sequence>
<dbReference type="GO" id="GO:0016787">
    <property type="term" value="F:hydrolase activity"/>
    <property type="evidence" value="ECO:0007669"/>
    <property type="project" value="UniProtKB-KW"/>
</dbReference>
<dbReference type="Proteomes" id="UP000707356">
    <property type="component" value="Unassembled WGS sequence"/>
</dbReference>
<dbReference type="PRINTS" id="PR00412">
    <property type="entry name" value="EPOXHYDRLASE"/>
</dbReference>
<dbReference type="PANTHER" id="PTHR46438:SF2">
    <property type="entry name" value="ALPHA_BETA-HYDROLASES SUPERFAMILY PROTEIN"/>
    <property type="match status" value="1"/>
</dbReference>
<dbReference type="PANTHER" id="PTHR46438">
    <property type="entry name" value="ALPHA/BETA-HYDROLASES SUPERFAMILY PROTEIN"/>
    <property type="match status" value="1"/>
</dbReference>
<dbReference type="InterPro" id="IPR000639">
    <property type="entry name" value="Epox_hydrolase-like"/>
</dbReference>
<evidence type="ECO:0000313" key="2">
    <source>
        <dbReference type="EMBL" id="MBW4466848.1"/>
    </source>
</evidence>
<dbReference type="EMBL" id="JAHHHV010000071">
    <property type="protein sequence ID" value="MBW4466848.1"/>
    <property type="molecule type" value="Genomic_DNA"/>
</dbReference>
<feature type="domain" description="AB hydrolase-1" evidence="1">
    <location>
        <begin position="48"/>
        <end position="292"/>
    </location>
</feature>
<reference evidence="2" key="2">
    <citation type="journal article" date="2022" name="Microbiol. Resour. Announc.">
        <title>Metagenome Sequencing to Explore Phylogenomics of Terrestrial Cyanobacteria.</title>
        <authorList>
            <person name="Ward R.D."/>
            <person name="Stajich J.E."/>
            <person name="Johansen J.R."/>
            <person name="Huntemann M."/>
            <person name="Clum A."/>
            <person name="Foster B."/>
            <person name="Foster B."/>
            <person name="Roux S."/>
            <person name="Palaniappan K."/>
            <person name="Varghese N."/>
            <person name="Mukherjee S."/>
            <person name="Reddy T.B.K."/>
            <person name="Daum C."/>
            <person name="Copeland A."/>
            <person name="Chen I.A."/>
            <person name="Ivanova N.N."/>
            <person name="Kyrpides N.C."/>
            <person name="Shapiro N."/>
            <person name="Eloe-Fadrosh E.A."/>
            <person name="Pietrasiak N."/>
        </authorList>
    </citation>
    <scope>NUCLEOTIDE SEQUENCE</scope>
    <source>
        <strain evidence="2">GSE-TBD4-15B</strain>
    </source>
</reference>
<keyword evidence="2" id="KW-0378">Hydrolase</keyword>
<dbReference type="PRINTS" id="PR00111">
    <property type="entry name" value="ABHYDROLASE"/>
</dbReference>
<protein>
    <submittedName>
        <fullName evidence="2">Alpha/beta fold hydrolase</fullName>
    </submittedName>
</protein>
<dbReference type="SUPFAM" id="SSF53474">
    <property type="entry name" value="alpha/beta-Hydrolases"/>
    <property type="match status" value="1"/>
</dbReference>
<dbReference type="InterPro" id="IPR000073">
    <property type="entry name" value="AB_hydrolase_1"/>
</dbReference>
<organism evidence="2 3">
    <name type="scientific">Pegethrix bostrychoides GSE-TBD4-15B</name>
    <dbReference type="NCBI Taxonomy" id="2839662"/>
    <lineage>
        <taxon>Bacteria</taxon>
        <taxon>Bacillati</taxon>
        <taxon>Cyanobacteriota</taxon>
        <taxon>Cyanophyceae</taxon>
        <taxon>Oculatellales</taxon>
        <taxon>Oculatellaceae</taxon>
        <taxon>Pegethrix</taxon>
    </lineage>
</organism>
<evidence type="ECO:0000259" key="1">
    <source>
        <dbReference type="Pfam" id="PF00561"/>
    </source>
</evidence>
<evidence type="ECO:0000313" key="3">
    <source>
        <dbReference type="Proteomes" id="UP000707356"/>
    </source>
</evidence>
<proteinExistence type="predicted"/>
<gene>
    <name evidence="2" type="ORF">KME07_15600</name>
</gene>
<dbReference type="Pfam" id="PF00561">
    <property type="entry name" value="Abhydrolase_1"/>
    <property type="match status" value="1"/>
</dbReference>
<dbReference type="AlphaFoldDB" id="A0A951PD84"/>
<dbReference type="Gene3D" id="3.40.50.1820">
    <property type="entry name" value="alpha/beta hydrolase"/>
    <property type="match status" value="1"/>
</dbReference>
<comment type="caution">
    <text evidence="2">The sequence shown here is derived from an EMBL/GenBank/DDBJ whole genome shotgun (WGS) entry which is preliminary data.</text>
</comment>
<name>A0A951PD84_9CYAN</name>
<dbReference type="InterPro" id="IPR029058">
    <property type="entry name" value="AB_hydrolase_fold"/>
</dbReference>
<reference evidence="2" key="1">
    <citation type="submission" date="2021-05" db="EMBL/GenBank/DDBJ databases">
        <authorList>
            <person name="Pietrasiak N."/>
            <person name="Ward R."/>
            <person name="Stajich J.E."/>
            <person name="Kurbessoian T."/>
        </authorList>
    </citation>
    <scope>NUCLEOTIDE SEQUENCE</scope>
    <source>
        <strain evidence="2">GSE-TBD4-15B</strain>
    </source>
</reference>